<comment type="caution">
    <text evidence="13">The sequence shown here is derived from an EMBL/GenBank/DDBJ whole genome shotgun (WGS) entry which is preliminary data.</text>
</comment>
<dbReference type="CDD" id="cd02165">
    <property type="entry name" value="NMNAT"/>
    <property type="match status" value="1"/>
</dbReference>
<evidence type="ECO:0000256" key="10">
    <source>
        <dbReference type="ARBA" id="ARBA00048721"/>
    </source>
</evidence>
<dbReference type="NCBIfam" id="TIGR00482">
    <property type="entry name" value="nicotinate (nicotinamide) nucleotide adenylyltransferase"/>
    <property type="match status" value="1"/>
</dbReference>
<dbReference type="GO" id="GO:0016779">
    <property type="term" value="F:nucleotidyltransferase activity"/>
    <property type="evidence" value="ECO:0007669"/>
    <property type="project" value="UniProtKB-KW"/>
</dbReference>
<dbReference type="Pfam" id="PF01467">
    <property type="entry name" value="CTP_transf_like"/>
    <property type="match status" value="1"/>
</dbReference>
<dbReference type="PANTHER" id="PTHR39321:SF3">
    <property type="entry name" value="PHOSPHOPANTETHEINE ADENYLYLTRANSFERASE"/>
    <property type="match status" value="1"/>
</dbReference>
<dbReference type="HAMAP" id="MF_00244">
    <property type="entry name" value="NaMN_adenylyltr"/>
    <property type="match status" value="1"/>
</dbReference>
<evidence type="ECO:0000256" key="1">
    <source>
        <dbReference type="ARBA" id="ARBA00002324"/>
    </source>
</evidence>
<keyword evidence="7 11" id="KW-0547">Nucleotide-binding</keyword>
<reference evidence="13 14" key="1">
    <citation type="submission" date="2020-07" db="EMBL/GenBank/DDBJ databases">
        <title>Pusillimonas sp. nov., isolated from poultry manure in Taiwan.</title>
        <authorList>
            <person name="Lin S.-Y."/>
            <person name="Tang Y.-S."/>
            <person name="Young C.-C."/>
        </authorList>
    </citation>
    <scope>NUCLEOTIDE SEQUENCE [LARGE SCALE GENOMIC DNA]</scope>
    <source>
        <strain evidence="13 14">CC-YST705</strain>
    </source>
</reference>
<keyword evidence="4 11" id="KW-0662">Pyridine nucleotide biosynthesis</keyword>
<keyword evidence="9 11" id="KW-0520">NAD</keyword>
<organism evidence="13 14">
    <name type="scientific">Mesopusillimonas faecipullorum</name>
    <dbReference type="NCBI Taxonomy" id="2755040"/>
    <lineage>
        <taxon>Bacteria</taxon>
        <taxon>Pseudomonadati</taxon>
        <taxon>Pseudomonadota</taxon>
        <taxon>Betaproteobacteria</taxon>
        <taxon>Burkholderiales</taxon>
        <taxon>Alcaligenaceae</taxon>
        <taxon>Mesopusillimonas</taxon>
    </lineage>
</organism>
<evidence type="ECO:0000256" key="8">
    <source>
        <dbReference type="ARBA" id="ARBA00022840"/>
    </source>
</evidence>
<evidence type="ECO:0000256" key="5">
    <source>
        <dbReference type="ARBA" id="ARBA00022679"/>
    </source>
</evidence>
<evidence type="ECO:0000256" key="6">
    <source>
        <dbReference type="ARBA" id="ARBA00022695"/>
    </source>
</evidence>
<evidence type="ECO:0000313" key="13">
    <source>
        <dbReference type="EMBL" id="MCB5362852.1"/>
    </source>
</evidence>
<comment type="similarity">
    <text evidence="3 11">Belongs to the NadD family.</text>
</comment>
<dbReference type="EC" id="2.7.7.18" evidence="11"/>
<dbReference type="Gene3D" id="3.40.50.620">
    <property type="entry name" value="HUPs"/>
    <property type="match status" value="1"/>
</dbReference>
<evidence type="ECO:0000259" key="12">
    <source>
        <dbReference type="Pfam" id="PF01467"/>
    </source>
</evidence>
<evidence type="ECO:0000256" key="11">
    <source>
        <dbReference type="HAMAP-Rule" id="MF_00244"/>
    </source>
</evidence>
<proteinExistence type="inferred from homology"/>
<feature type="domain" description="Cytidyltransferase-like" evidence="12">
    <location>
        <begin position="13"/>
        <end position="176"/>
    </location>
</feature>
<protein>
    <recommendedName>
        <fullName evidence="11">Probable nicotinate-nucleotide adenylyltransferase</fullName>
        <ecNumber evidence="11">2.7.7.18</ecNumber>
    </recommendedName>
    <alternativeName>
        <fullName evidence="11">Deamido-NAD(+) diphosphorylase</fullName>
    </alternativeName>
    <alternativeName>
        <fullName evidence="11">Deamido-NAD(+) pyrophosphorylase</fullName>
    </alternativeName>
    <alternativeName>
        <fullName evidence="11">Nicotinate mononucleotide adenylyltransferase</fullName>
        <shortName evidence="11">NaMN adenylyltransferase</shortName>
    </alternativeName>
</protein>
<dbReference type="PANTHER" id="PTHR39321">
    <property type="entry name" value="NICOTINATE-NUCLEOTIDE ADENYLYLTRANSFERASE-RELATED"/>
    <property type="match status" value="1"/>
</dbReference>
<comment type="function">
    <text evidence="1 11">Catalyzes the reversible adenylation of nicotinate mononucleotide (NaMN) to nicotinic acid adenine dinucleotide (NaAD).</text>
</comment>
<dbReference type="NCBIfam" id="NF000840">
    <property type="entry name" value="PRK00071.1-3"/>
    <property type="match status" value="1"/>
</dbReference>
<dbReference type="EMBL" id="JACDXW010000002">
    <property type="protein sequence ID" value="MCB5362852.1"/>
    <property type="molecule type" value="Genomic_DNA"/>
</dbReference>
<dbReference type="NCBIfam" id="TIGR00125">
    <property type="entry name" value="cyt_tran_rel"/>
    <property type="match status" value="1"/>
</dbReference>
<evidence type="ECO:0000256" key="2">
    <source>
        <dbReference type="ARBA" id="ARBA00005019"/>
    </source>
</evidence>
<name>A0ABS8CAG9_9BURK</name>
<dbReference type="InterPro" id="IPR005248">
    <property type="entry name" value="NadD/NMNAT"/>
</dbReference>
<keyword evidence="5 11" id="KW-0808">Transferase</keyword>
<dbReference type="InterPro" id="IPR004821">
    <property type="entry name" value="Cyt_trans-like"/>
</dbReference>
<evidence type="ECO:0000256" key="3">
    <source>
        <dbReference type="ARBA" id="ARBA00009014"/>
    </source>
</evidence>
<comment type="pathway">
    <text evidence="2 11">Cofactor biosynthesis; NAD(+) biosynthesis; deamido-NAD(+) from nicotinate D-ribonucleotide: step 1/1.</text>
</comment>
<dbReference type="RefSeq" id="WP_226953102.1">
    <property type="nucleotide sequence ID" value="NZ_JACDXW010000002.1"/>
</dbReference>
<evidence type="ECO:0000313" key="14">
    <source>
        <dbReference type="Proteomes" id="UP000776983"/>
    </source>
</evidence>
<dbReference type="Proteomes" id="UP000776983">
    <property type="component" value="Unassembled WGS sequence"/>
</dbReference>
<dbReference type="InterPro" id="IPR014729">
    <property type="entry name" value="Rossmann-like_a/b/a_fold"/>
</dbReference>
<dbReference type="SUPFAM" id="SSF52374">
    <property type="entry name" value="Nucleotidylyl transferase"/>
    <property type="match status" value="1"/>
</dbReference>
<evidence type="ECO:0000256" key="7">
    <source>
        <dbReference type="ARBA" id="ARBA00022741"/>
    </source>
</evidence>
<evidence type="ECO:0000256" key="4">
    <source>
        <dbReference type="ARBA" id="ARBA00022642"/>
    </source>
</evidence>
<accession>A0ABS8CAG9</accession>
<comment type="catalytic activity">
    <reaction evidence="10 11">
        <text>nicotinate beta-D-ribonucleotide + ATP + H(+) = deamido-NAD(+) + diphosphate</text>
        <dbReference type="Rhea" id="RHEA:22860"/>
        <dbReference type="ChEBI" id="CHEBI:15378"/>
        <dbReference type="ChEBI" id="CHEBI:30616"/>
        <dbReference type="ChEBI" id="CHEBI:33019"/>
        <dbReference type="ChEBI" id="CHEBI:57502"/>
        <dbReference type="ChEBI" id="CHEBI:58437"/>
        <dbReference type="EC" id="2.7.7.18"/>
    </reaction>
</comment>
<keyword evidence="8 11" id="KW-0067">ATP-binding</keyword>
<sequence>MAVNEGKPSKIGLLGGSFDPVHLAHIALAETALHTLSLDEVQLIPAAAPWQKTGLAASASQRLHMLQLAVRDRPGLSVNPIEINRGGASYTIDTLLALPGNTEYYWILGSDQLNNFCTWHRWQEVASMVRLVVAQRPGADPQTPQALLTHLETQGRTLIFLPFAPLSISATAIRQRLAQGQTVDHLLDESVLQYIHTQRLYQAA</sequence>
<keyword evidence="14" id="KW-1185">Reference proteome</keyword>
<keyword evidence="6 11" id="KW-0548">Nucleotidyltransferase</keyword>
<gene>
    <name evidence="11 13" type="primary">nadD</name>
    <name evidence="13" type="ORF">H0484_03660</name>
</gene>
<evidence type="ECO:0000256" key="9">
    <source>
        <dbReference type="ARBA" id="ARBA00023027"/>
    </source>
</evidence>